<dbReference type="Proteomes" id="UP000626370">
    <property type="component" value="Unassembled WGS sequence"/>
</dbReference>
<keyword evidence="4" id="KW-1185">Reference proteome</keyword>
<name>A0ABQ3IQH8_9GAMM</name>
<evidence type="ECO:0000313" key="4">
    <source>
        <dbReference type="Proteomes" id="UP000626370"/>
    </source>
</evidence>
<gene>
    <name evidence="3" type="ORF">GCM10011501_19710</name>
</gene>
<sequence>MTNKIDIHIWLSQFSYQIKRKVLLEFMMLTSPIWVLFSYVILHVFNFSIISIVGLLGIYCVFVLLLTRTHFYREVNERNILEHLNRQFPQFEESAQLLIVDKTKSSLLTKLQQQKVEALFSQLLKDKEYKQKALGHYSYKSYFIVALVILTSFFILKPFTQFHHWVDTSDFTTANIDHEDNVTPVTLMSQKIMITPPQYTNLTNVDTDTMDINAISGSQVTWKLGFSQPELTYSLVFSNGDEIDLIRENNTFTASKNIAYTGLYQIRAGDEFLSQIYTIEVINDQRPVIRILTPKLTITELLTNAQPIIETQVQVSDDFGLSKVDILASIAKGSGESVKFRDQVFEFDRVKKIPSVTQQKAALINLNEYHKSWNLADLGMEPGDELYFTVRAWDNQSPEAQQTKSITKIIRWLEDSEQAAMADGVLINFMPEYFKSQRQIIIETKQLIADSELLTKAEFSETSELLGIAQSELKQKYGQYLGDEFEGFPNANASEEPAHEEEHSEGDDHDTHEAGSGEDSHESEHNHEHAHQAETNNTNEGVQSAYDAVIAEYAHTHEDSDIGLMGKQDPVALMKRSVANMWEAELYLMLSKPEQALPYEEQALKFLKMAKKAERIYVKRLGFEPPPVSEQRRYQGELDEISSLSQSQFIHISTSDYQKLSRAFIFLNQNSLGNHVSIESELTTNQRSLLIDVKELLEQQIEGRPALIEFIATIERILLANHLILENCEGCVVNLRNKIWQIMPIPKAISSPSMSHGDPRETLTLEYINQIKLNAEQAIKVKNIQGDETKEKK</sequence>
<dbReference type="EMBL" id="BNAH01000007">
    <property type="protein sequence ID" value="GHE90376.1"/>
    <property type="molecule type" value="Genomic_DNA"/>
</dbReference>
<feature type="region of interest" description="Disordered" evidence="1">
    <location>
        <begin position="484"/>
        <end position="540"/>
    </location>
</feature>
<reference evidence="4" key="1">
    <citation type="journal article" date="2019" name="Int. J. Syst. Evol. Microbiol.">
        <title>The Global Catalogue of Microorganisms (GCM) 10K type strain sequencing project: providing services to taxonomists for standard genome sequencing and annotation.</title>
        <authorList>
            <consortium name="The Broad Institute Genomics Platform"/>
            <consortium name="The Broad Institute Genome Sequencing Center for Infectious Disease"/>
            <person name="Wu L."/>
            <person name="Ma J."/>
        </authorList>
    </citation>
    <scope>NUCLEOTIDE SEQUENCE [LARGE SCALE GENOMIC DNA]</scope>
    <source>
        <strain evidence="4">CGMCC 1.15922</strain>
    </source>
</reference>
<feature type="compositionally biased region" description="Basic and acidic residues" evidence="1">
    <location>
        <begin position="509"/>
        <end position="532"/>
    </location>
</feature>
<organism evidence="3 4">
    <name type="scientific">Thalassotalea profundi</name>
    <dbReference type="NCBI Taxonomy" id="2036687"/>
    <lineage>
        <taxon>Bacteria</taxon>
        <taxon>Pseudomonadati</taxon>
        <taxon>Pseudomonadota</taxon>
        <taxon>Gammaproteobacteria</taxon>
        <taxon>Alteromonadales</taxon>
        <taxon>Colwelliaceae</taxon>
        <taxon>Thalassotalea</taxon>
    </lineage>
</organism>
<evidence type="ECO:0008006" key="5">
    <source>
        <dbReference type="Google" id="ProtNLM"/>
    </source>
</evidence>
<keyword evidence="2" id="KW-0472">Membrane</keyword>
<feature type="transmembrane region" description="Helical" evidence="2">
    <location>
        <begin position="22"/>
        <end position="41"/>
    </location>
</feature>
<keyword evidence="2" id="KW-0812">Transmembrane</keyword>
<evidence type="ECO:0000313" key="3">
    <source>
        <dbReference type="EMBL" id="GHE90376.1"/>
    </source>
</evidence>
<feature type="transmembrane region" description="Helical" evidence="2">
    <location>
        <begin position="47"/>
        <end position="66"/>
    </location>
</feature>
<evidence type="ECO:0000256" key="1">
    <source>
        <dbReference type="SAM" id="MobiDB-lite"/>
    </source>
</evidence>
<evidence type="ECO:0000256" key="2">
    <source>
        <dbReference type="SAM" id="Phobius"/>
    </source>
</evidence>
<feature type="transmembrane region" description="Helical" evidence="2">
    <location>
        <begin position="137"/>
        <end position="156"/>
    </location>
</feature>
<comment type="caution">
    <text evidence="3">The sequence shown here is derived from an EMBL/GenBank/DDBJ whole genome shotgun (WGS) entry which is preliminary data.</text>
</comment>
<proteinExistence type="predicted"/>
<accession>A0ABQ3IQH8</accession>
<dbReference type="RefSeq" id="WP_189378105.1">
    <property type="nucleotide sequence ID" value="NZ_BNAH01000007.1"/>
</dbReference>
<keyword evidence="2" id="KW-1133">Transmembrane helix</keyword>
<protein>
    <recommendedName>
        <fullName evidence="5">DUF4175 domain-containing protein</fullName>
    </recommendedName>
</protein>